<keyword evidence="7" id="KW-0472">Membrane</keyword>
<comment type="subcellular location">
    <subcellularLocation>
        <location evidence="1">Cell membrane</location>
        <topology evidence="1">Multi-pass membrane protein</topology>
    </subcellularLocation>
</comment>
<gene>
    <name evidence="8" type="ORF">E6W99_02420</name>
</gene>
<protein>
    <submittedName>
        <fullName evidence="8">Cation:dicarboxylase symporter family transporter</fullName>
    </submittedName>
</protein>
<dbReference type="FunFam" id="1.10.3860.10:FF:000001">
    <property type="entry name" value="C4-dicarboxylate transport protein"/>
    <property type="match status" value="1"/>
</dbReference>
<keyword evidence="2" id="KW-0813">Transport</keyword>
<evidence type="ECO:0000256" key="6">
    <source>
        <dbReference type="ARBA" id="ARBA00022989"/>
    </source>
</evidence>
<dbReference type="GO" id="GO:0005886">
    <property type="term" value="C:plasma membrane"/>
    <property type="evidence" value="ECO:0007669"/>
    <property type="project" value="UniProtKB-SubCell"/>
</dbReference>
<evidence type="ECO:0000256" key="7">
    <source>
        <dbReference type="ARBA" id="ARBA00023136"/>
    </source>
</evidence>
<keyword evidence="6" id="KW-1133">Transmembrane helix</keyword>
<dbReference type="PROSITE" id="PS00714">
    <property type="entry name" value="NA_DICARBOXYL_SYMP_2"/>
    <property type="match status" value="1"/>
</dbReference>
<dbReference type="InterPro" id="IPR001991">
    <property type="entry name" value="Na-dicarboxylate_symporter"/>
</dbReference>
<evidence type="ECO:0000313" key="9">
    <source>
        <dbReference type="Proteomes" id="UP000310334"/>
    </source>
</evidence>
<comment type="caution">
    <text evidence="8">The sequence shown here is derived from an EMBL/GenBank/DDBJ whole genome shotgun (WGS) entry which is preliminary data.</text>
</comment>
<organism evidence="8 9">
    <name type="scientific">Metabacillus sediminilitoris</name>
    <dbReference type="NCBI Taxonomy" id="2567941"/>
    <lineage>
        <taxon>Bacteria</taxon>
        <taxon>Bacillati</taxon>
        <taxon>Bacillota</taxon>
        <taxon>Bacilli</taxon>
        <taxon>Bacillales</taxon>
        <taxon>Bacillaceae</taxon>
        <taxon>Metabacillus</taxon>
    </lineage>
</organism>
<keyword evidence="3" id="KW-1003">Cell membrane</keyword>
<evidence type="ECO:0000256" key="5">
    <source>
        <dbReference type="ARBA" id="ARBA00022847"/>
    </source>
</evidence>
<dbReference type="GO" id="GO:0015293">
    <property type="term" value="F:symporter activity"/>
    <property type="evidence" value="ECO:0007669"/>
    <property type="project" value="UniProtKB-KW"/>
</dbReference>
<reference evidence="8 9" key="1">
    <citation type="submission" date="2019-04" db="EMBL/GenBank/DDBJ databases">
        <title>Bacillus sediminilitoris sp. nov., isolated from a tidal flat sediment on the East China Sea.</title>
        <authorList>
            <person name="Wei Y."/>
            <person name="Mao H."/>
            <person name="Fang J."/>
        </authorList>
    </citation>
    <scope>NUCLEOTIDE SEQUENCE [LARGE SCALE GENOMIC DNA]</scope>
    <source>
        <strain evidence="8 9">DSL-17</strain>
    </source>
</reference>
<dbReference type="Pfam" id="PF00375">
    <property type="entry name" value="SDF"/>
    <property type="match status" value="1"/>
</dbReference>
<keyword evidence="9" id="KW-1185">Reference proteome</keyword>
<dbReference type="SUPFAM" id="SSF118215">
    <property type="entry name" value="Proton glutamate symport protein"/>
    <property type="match status" value="1"/>
</dbReference>
<dbReference type="PANTHER" id="PTHR42865">
    <property type="entry name" value="PROTON/GLUTAMATE-ASPARTATE SYMPORTER"/>
    <property type="match status" value="1"/>
</dbReference>
<sequence length="426" mass="45682">MKKKFTFTLAYQILVGLILGIAIGAIFYGNPAVETYLQPIGSVFMNMIKMIVVPIIISTLIVGVAGSGDIKQLGKLGGKTLLYFEIVTTVAIIVGLLAANVFKPGEGVDMSNLSKTDIDQYVQSSEEVQSQSHGVLDILVDIVPSNVFQSIVEGDMLAIIFFSVLFGLGIAAIGKKGKPVLSFFEGVADAMFWVTNLIMKFAPFGVFALIGVTVSKFGLESLLPLGKLMILVYAAMAFFIIAVLGGIAKLVGINIFHLIKILKDELLLAYSTSSSETVLPKVMQKMEKFGCPKDIVSFVLPTGYSFNLDGSTLYQAIAAIFIAQMYGIDLSISQQITLVLVLMVTSKGIAGVPGVSFVVLLATLGTVGIPLEGLAFIAGIDRLLDMARTVVNVVGNALATVVMSKWEGRFDINKKEEFYTTVKKLA</sequence>
<name>A0A4S4C446_9BACI</name>
<dbReference type="EMBL" id="SSNT01000002">
    <property type="protein sequence ID" value="THF82308.1"/>
    <property type="molecule type" value="Genomic_DNA"/>
</dbReference>
<evidence type="ECO:0000256" key="1">
    <source>
        <dbReference type="ARBA" id="ARBA00004651"/>
    </source>
</evidence>
<dbReference type="PANTHER" id="PTHR42865:SF7">
    <property type="entry name" value="PROTON_GLUTAMATE-ASPARTATE SYMPORTER"/>
    <property type="match status" value="1"/>
</dbReference>
<dbReference type="RefSeq" id="WP_136351555.1">
    <property type="nucleotide sequence ID" value="NZ_CP046266.1"/>
</dbReference>
<dbReference type="GO" id="GO:0006835">
    <property type="term" value="P:dicarboxylic acid transport"/>
    <property type="evidence" value="ECO:0007669"/>
    <property type="project" value="TreeGrafter"/>
</dbReference>
<accession>A0A4S4C446</accession>
<keyword evidence="5" id="KW-0769">Symport</keyword>
<evidence type="ECO:0000256" key="3">
    <source>
        <dbReference type="ARBA" id="ARBA00022475"/>
    </source>
</evidence>
<evidence type="ECO:0000256" key="2">
    <source>
        <dbReference type="ARBA" id="ARBA00022448"/>
    </source>
</evidence>
<dbReference type="InterPro" id="IPR036458">
    <property type="entry name" value="Na:dicarbo_symporter_sf"/>
</dbReference>
<dbReference type="PRINTS" id="PR00173">
    <property type="entry name" value="EDTRNSPORT"/>
</dbReference>
<dbReference type="OrthoDB" id="9768885at2"/>
<dbReference type="Gene3D" id="1.10.3860.10">
    <property type="entry name" value="Sodium:dicarboxylate symporter"/>
    <property type="match status" value="1"/>
</dbReference>
<evidence type="ECO:0000256" key="4">
    <source>
        <dbReference type="ARBA" id="ARBA00022692"/>
    </source>
</evidence>
<proteinExistence type="predicted"/>
<dbReference type="Proteomes" id="UP000310334">
    <property type="component" value="Unassembled WGS sequence"/>
</dbReference>
<dbReference type="InterPro" id="IPR018107">
    <property type="entry name" value="Na-dicarboxylate_symporter_CS"/>
</dbReference>
<evidence type="ECO:0000313" key="8">
    <source>
        <dbReference type="EMBL" id="THF82308.1"/>
    </source>
</evidence>
<keyword evidence="4" id="KW-0812">Transmembrane</keyword>
<dbReference type="AlphaFoldDB" id="A0A4S4C446"/>
<dbReference type="PROSITE" id="PS00713">
    <property type="entry name" value="NA_DICARBOXYL_SYMP_1"/>
    <property type="match status" value="1"/>
</dbReference>